<proteinExistence type="predicted"/>
<accession>X0YQE1</accession>
<feature type="domain" description="Beta-lactamase-related" evidence="1">
    <location>
        <begin position="24"/>
        <end position="390"/>
    </location>
</feature>
<dbReference type="InterPro" id="IPR001466">
    <property type="entry name" value="Beta-lactam-related"/>
</dbReference>
<comment type="caution">
    <text evidence="2">The sequence shown here is derived from an EMBL/GenBank/DDBJ whole genome shotgun (WGS) entry which is preliminary data.</text>
</comment>
<feature type="non-terminal residue" evidence="2">
    <location>
        <position position="1"/>
    </location>
</feature>
<evidence type="ECO:0000259" key="1">
    <source>
        <dbReference type="Pfam" id="PF00144"/>
    </source>
</evidence>
<dbReference type="PANTHER" id="PTHR43283">
    <property type="entry name" value="BETA-LACTAMASE-RELATED"/>
    <property type="match status" value="1"/>
</dbReference>
<reference evidence="2" key="1">
    <citation type="journal article" date="2014" name="Front. Microbiol.">
        <title>High frequency of phylogenetically diverse reductive dehalogenase-homologous genes in deep subseafloor sedimentary metagenomes.</title>
        <authorList>
            <person name="Kawai M."/>
            <person name="Futagami T."/>
            <person name="Toyoda A."/>
            <person name="Takaki Y."/>
            <person name="Nishi S."/>
            <person name="Hori S."/>
            <person name="Arai W."/>
            <person name="Tsubouchi T."/>
            <person name="Morono Y."/>
            <person name="Uchiyama I."/>
            <person name="Ito T."/>
            <person name="Fujiyama A."/>
            <person name="Inagaki F."/>
            <person name="Takami H."/>
        </authorList>
    </citation>
    <scope>NUCLEOTIDE SEQUENCE</scope>
    <source>
        <strain evidence="2">Expedition CK06-06</strain>
    </source>
</reference>
<dbReference type="Pfam" id="PF00144">
    <property type="entry name" value="Beta-lactamase"/>
    <property type="match status" value="1"/>
</dbReference>
<sequence length="393" mass="44708">YMNHTNIEVKEVKNDKFKVLHSKMVEYVEQKELPCAITLVYQNDEIIFCEKCGMADIENKVPIEFDSIFRIASMTKPITVVAALMLYEEGKFSLDDPLSKFLPKAKDLRVFSKEEGAELITIELDRELTLLDLFTHTGGFSYLADLTHPVDKKFAGLFQDKNHKSLAEVVNALFDVPLLFQPRTKWKYGLSIDILGYVIEILSGMPFDKFLQERIFNKLGMKDTGFFVPQEKRDRVVPLYTKDSKRRLIQVPENQQSFGVEKPRILSGGGGLVSTLSDYLKFTVMLLNNGRFKETRLLKEETIRLMTSDFVISRDIPYINEDSFGLLPKHLVKLMLEVAKGTGFGLGVRIQLEDGAFPAGCHGWGGAFSTDYLVDPKNNSVCIFLTQHFPNFS</sequence>
<dbReference type="InterPro" id="IPR012338">
    <property type="entry name" value="Beta-lactam/transpept-like"/>
</dbReference>
<dbReference type="InterPro" id="IPR050789">
    <property type="entry name" value="Diverse_Enzym_Activities"/>
</dbReference>
<name>X0YQE1_9ZZZZ</name>
<evidence type="ECO:0000313" key="2">
    <source>
        <dbReference type="EMBL" id="GAG58450.1"/>
    </source>
</evidence>
<dbReference type="Gene3D" id="3.40.710.10">
    <property type="entry name" value="DD-peptidase/beta-lactamase superfamily"/>
    <property type="match status" value="1"/>
</dbReference>
<dbReference type="SUPFAM" id="SSF56601">
    <property type="entry name" value="beta-lactamase/transpeptidase-like"/>
    <property type="match status" value="1"/>
</dbReference>
<protein>
    <recommendedName>
        <fullName evidence="1">Beta-lactamase-related domain-containing protein</fullName>
    </recommendedName>
</protein>
<organism evidence="2">
    <name type="scientific">marine sediment metagenome</name>
    <dbReference type="NCBI Taxonomy" id="412755"/>
    <lineage>
        <taxon>unclassified sequences</taxon>
        <taxon>metagenomes</taxon>
        <taxon>ecological metagenomes</taxon>
    </lineage>
</organism>
<dbReference type="EMBL" id="BART01008811">
    <property type="protein sequence ID" value="GAG58450.1"/>
    <property type="molecule type" value="Genomic_DNA"/>
</dbReference>
<gene>
    <name evidence="2" type="ORF">S01H4_19718</name>
</gene>
<dbReference type="PANTHER" id="PTHR43283:SF3">
    <property type="entry name" value="BETA-LACTAMASE FAMILY PROTEIN (AFU_ORTHOLOGUE AFUA_5G07500)"/>
    <property type="match status" value="1"/>
</dbReference>
<dbReference type="AlphaFoldDB" id="X0YQE1"/>
<feature type="non-terminal residue" evidence="2">
    <location>
        <position position="393"/>
    </location>
</feature>